<sequence>MPAPPSPTVRTPTTATCGLRPLCLRWRSWKRPLRCCAPA</sequence>
<gene>
    <name evidence="1" type="ORF">EVA_21117</name>
</gene>
<name>J9BT88_9ZZZZ</name>
<dbReference type="AlphaFoldDB" id="J9BT88"/>
<organism evidence="1">
    <name type="scientific">gut metagenome</name>
    <dbReference type="NCBI Taxonomy" id="749906"/>
    <lineage>
        <taxon>unclassified sequences</taxon>
        <taxon>metagenomes</taxon>
        <taxon>organismal metagenomes</taxon>
    </lineage>
</organism>
<accession>J9BT88</accession>
<protein>
    <submittedName>
        <fullName evidence="1">Uncharacterized protein</fullName>
    </submittedName>
</protein>
<evidence type="ECO:0000313" key="1">
    <source>
        <dbReference type="EMBL" id="EJW90775.1"/>
    </source>
</evidence>
<comment type="caution">
    <text evidence="1">The sequence shown here is derived from an EMBL/GenBank/DDBJ whole genome shotgun (WGS) entry which is preliminary data.</text>
</comment>
<dbReference type="EMBL" id="AMCI01008619">
    <property type="protein sequence ID" value="EJW90775.1"/>
    <property type="molecule type" value="Genomic_DNA"/>
</dbReference>
<proteinExistence type="predicted"/>
<reference evidence="1" key="1">
    <citation type="journal article" date="2012" name="PLoS ONE">
        <title>Gene sets for utilization of primary and secondary nutrition supplies in the distal gut of endangered iberian lynx.</title>
        <authorList>
            <person name="Alcaide M."/>
            <person name="Messina E."/>
            <person name="Richter M."/>
            <person name="Bargiela R."/>
            <person name="Peplies J."/>
            <person name="Huws S.A."/>
            <person name="Newbold C.J."/>
            <person name="Golyshin P.N."/>
            <person name="Simon M.A."/>
            <person name="Lopez G."/>
            <person name="Yakimov M.M."/>
            <person name="Ferrer M."/>
        </authorList>
    </citation>
    <scope>NUCLEOTIDE SEQUENCE</scope>
</reference>